<dbReference type="Gene3D" id="1.25.40.10">
    <property type="entry name" value="Tetratricopeptide repeat domain"/>
    <property type="match status" value="1"/>
</dbReference>
<dbReference type="SUPFAM" id="SSF47413">
    <property type="entry name" value="lambda repressor-like DNA-binding domains"/>
    <property type="match status" value="1"/>
</dbReference>
<protein>
    <recommendedName>
        <fullName evidence="1">HTH cro/C1-type domain-containing protein</fullName>
    </recommendedName>
</protein>
<evidence type="ECO:0000313" key="3">
    <source>
        <dbReference type="Proteomes" id="UP000188993"/>
    </source>
</evidence>
<dbReference type="KEGG" id="jda:BW727_200021"/>
<sequence>MKTGEVVKHIRLSKKLKSKNVYHNILSRPAISRFENGTSDTTTEKFFKILDNLNISLEEFHFIYSNYRRNTSHIFLDEYLPAFYLQDVEKLKELKLIMKREYKKTSKINQLHYLALSELTINYLLNQQPSTDSLNILKNYLLECENWTYYELMLFTNSLDFFPNDLIILLYKRTKQKLKEYKLLNRFNNEVFSLITNILVVFIEKNDIQKSTFFYNELKNGLSESKSKVYDKIMLAFFEELIAIMSSKKYDNNKIDTIISIFTDLDMPLKKRQCVLLFETVKQNNMTKKLKI</sequence>
<evidence type="ECO:0000259" key="1">
    <source>
        <dbReference type="PROSITE" id="PS50943"/>
    </source>
</evidence>
<dbReference type="GO" id="GO:0003677">
    <property type="term" value="F:DNA binding"/>
    <property type="evidence" value="ECO:0007669"/>
    <property type="project" value="InterPro"/>
</dbReference>
<dbReference type="PANTHER" id="PTHR37038">
    <property type="entry name" value="TRANSCRIPTIONAL REGULATOR-RELATED"/>
    <property type="match status" value="1"/>
</dbReference>
<gene>
    <name evidence="2" type="ORF">BW727_200021</name>
</gene>
<feature type="domain" description="HTH cro/C1-type" evidence="1">
    <location>
        <begin position="26"/>
        <end position="60"/>
    </location>
</feature>
<organism evidence="2 3">
    <name type="scientific">Jeotgalibaca dankookensis</name>
    <dbReference type="NCBI Taxonomy" id="708126"/>
    <lineage>
        <taxon>Bacteria</taxon>
        <taxon>Bacillati</taxon>
        <taxon>Bacillota</taxon>
        <taxon>Bacilli</taxon>
        <taxon>Lactobacillales</taxon>
        <taxon>Carnobacteriaceae</taxon>
        <taxon>Jeotgalibaca</taxon>
    </lineage>
</organism>
<dbReference type="PROSITE" id="PS50943">
    <property type="entry name" value="HTH_CROC1"/>
    <property type="match status" value="1"/>
</dbReference>
<dbReference type="SMART" id="SM00530">
    <property type="entry name" value="HTH_XRE"/>
    <property type="match status" value="1"/>
</dbReference>
<dbReference type="PANTHER" id="PTHR37038:SF12">
    <property type="entry name" value="TRANSCRIPTIONAL REGULATOR"/>
    <property type="match status" value="1"/>
</dbReference>
<dbReference type="RefSeq" id="WP_062471972.1">
    <property type="nucleotide sequence ID" value="NZ_BBYN01000034.1"/>
</dbReference>
<dbReference type="InterPro" id="IPR001387">
    <property type="entry name" value="Cro/C1-type_HTH"/>
</dbReference>
<dbReference type="NCBIfam" id="TIGR01716">
    <property type="entry name" value="RGG_Cterm"/>
    <property type="match status" value="1"/>
</dbReference>
<dbReference type="AlphaFoldDB" id="A0A1S6ISB0"/>
<dbReference type="InterPro" id="IPR010057">
    <property type="entry name" value="Transcription_activator_Rgg_C"/>
</dbReference>
<dbReference type="InterPro" id="IPR053163">
    <property type="entry name" value="HTH-type_regulator_Rgg"/>
</dbReference>
<proteinExistence type="predicted"/>
<evidence type="ECO:0000313" key="2">
    <source>
        <dbReference type="EMBL" id="AQS54424.1"/>
    </source>
</evidence>
<dbReference type="OrthoDB" id="2310942at2"/>
<name>A0A1S6ISB0_9LACT</name>
<dbReference type="InterPro" id="IPR010982">
    <property type="entry name" value="Lambda_DNA-bd_dom_sf"/>
</dbReference>
<accession>A0A1S6ISB0</accession>
<dbReference type="Proteomes" id="UP000188993">
    <property type="component" value="Plasmid unnamed"/>
</dbReference>
<dbReference type="Pfam" id="PF01381">
    <property type="entry name" value="HTH_3"/>
    <property type="match status" value="1"/>
</dbReference>
<dbReference type="Pfam" id="PF21259">
    <property type="entry name" value="Rgg_C"/>
    <property type="match status" value="1"/>
</dbReference>
<dbReference type="InterPro" id="IPR011990">
    <property type="entry name" value="TPR-like_helical_dom_sf"/>
</dbReference>
<dbReference type="EMBL" id="CP019729">
    <property type="protein sequence ID" value="AQS54424.1"/>
    <property type="molecule type" value="Genomic_DNA"/>
</dbReference>
<dbReference type="CDD" id="cd00093">
    <property type="entry name" value="HTH_XRE"/>
    <property type="match status" value="1"/>
</dbReference>
<keyword evidence="2" id="KW-0614">Plasmid</keyword>
<reference evidence="2 3" key="1">
    <citation type="journal article" date="2014" name="Int. J. Syst. Evol. Microbiol.">
        <title>Jeotgalibaca dankookensis gen. nov., sp. nov., a member of the family Carnobacteriaceae, isolated from seujeot (Korean traditional food).</title>
        <authorList>
            <person name="Lee D.G."/>
            <person name="Trujillo M.E."/>
            <person name="Kang H."/>
            <person name="Ahn T.Y."/>
        </authorList>
    </citation>
    <scope>NUCLEOTIDE SEQUENCE [LARGE SCALE GENOMIC DNA]</scope>
    <source>
        <strain evidence="2 3">EX-07</strain>
        <plasmid evidence="3">Plasmid</plasmid>
    </source>
</reference>
<geneLocation type="plasmid" evidence="3"/>
<keyword evidence="3" id="KW-1185">Reference proteome</keyword>